<protein>
    <recommendedName>
        <fullName evidence="3 9">Alpha-galactosidase</fullName>
        <ecNumber evidence="3 9">3.2.1.22</ecNumber>
    </recommendedName>
    <alternativeName>
        <fullName evidence="9">Melibiase</fullName>
    </alternativeName>
</protein>
<dbReference type="Pfam" id="PF17801">
    <property type="entry name" value="Melibiase_C"/>
    <property type="match status" value="1"/>
</dbReference>
<proteinExistence type="inferred from homology"/>
<dbReference type="CDD" id="cd14792">
    <property type="entry name" value="GH27"/>
    <property type="match status" value="1"/>
</dbReference>
<dbReference type="InterPro" id="IPR013780">
    <property type="entry name" value="Glyco_hydro_b"/>
</dbReference>
<keyword evidence="10" id="KW-1133">Transmembrane helix</keyword>
<keyword evidence="6 9" id="KW-1015">Disulfide bond</keyword>
<evidence type="ECO:0000313" key="13">
    <source>
        <dbReference type="Proteomes" id="UP000026915"/>
    </source>
</evidence>
<dbReference type="GO" id="GO:0004557">
    <property type="term" value="F:alpha-galactosidase activity"/>
    <property type="evidence" value="ECO:0007669"/>
    <property type="project" value="UniProtKB-EC"/>
</dbReference>
<dbReference type="AlphaFoldDB" id="A0A061E9L0"/>
<comment type="function">
    <text evidence="8">May regulate leaf (and possibly other organ) development by functioning in cell wall loosening and cell wall expansion.</text>
</comment>
<dbReference type="InterPro" id="IPR013785">
    <property type="entry name" value="Aldolase_TIM"/>
</dbReference>
<sequence>MAPSSSSGFFPVVFGILCLMFISSLLLANSAKVKGTRVGKIELTDSATIRRNLLDNGLGLTPQMGWNSWNHFHCDINETLIKETADAMVSTGLAAVGYTYINLDDCWGELNRDSQGNLVPKASTFPSGIKALARYVHSKGLKLGIYSDAGTQTCSKTMPGSLGHEEQDAKTFASWGIDYLKYDNCANTGASPKQRYPKMSKALLDSGRPIFFSLCEWGQEDPATWAPNIGNSWRTTGDIEDKWESMTSIADQNDKWASYAQPGAWNDPDMLEVGNGGMTTEEYRCHFSIWALAKAPLLIGCDVRSMDNVTFELLSNKEVIAVNQDKLGVQGKKVKKDGDLEVWAGPLTNHKVAVVLWNRGSSLANITAYWSDIGLKPSTIVDARDLWANEQHSTERSAQKQISAEVDSHACKICGVSHFPCKLTEELIHQTADGMVPSGLSALGYEYIKLGLLTCSKTMPGSLGHEQQDANTFASWGIDYLKYDNCHNQGVSPQERWVRLFKTPEDLCSTLFVNGALKTLQLGYLALGTVGEQLETSRILGRDLDMLEVGNGGMSTEEYRSHFSSWALVKAPRILGCDTRSMDNDTFELLSNNEVIAVNQDELGVQGKKVRKIGDLEVWADGMTLGSTLLQLLMLETYGRHSVRNQIKATLVSHACKMYVLTPQ</sequence>
<dbReference type="eggNOG" id="KOG2366">
    <property type="taxonomic scope" value="Eukaryota"/>
</dbReference>
<dbReference type="HOGENOM" id="CLU_497287_0_0_1"/>
<dbReference type="InterPro" id="IPR000111">
    <property type="entry name" value="Glyco_hydro_27/36_CS"/>
</dbReference>
<gene>
    <name evidence="12" type="ORF">TCM_007627</name>
</gene>
<reference evidence="12 13" key="1">
    <citation type="journal article" date="2013" name="Genome Biol.">
        <title>The genome sequence of the most widely cultivated cacao type and its use to identify candidate genes regulating pod color.</title>
        <authorList>
            <person name="Motamayor J.C."/>
            <person name="Mockaitis K."/>
            <person name="Schmutz J."/>
            <person name="Haiminen N."/>
            <person name="Iii D.L."/>
            <person name="Cornejo O."/>
            <person name="Findley S.D."/>
            <person name="Zheng P."/>
            <person name="Utro F."/>
            <person name="Royaert S."/>
            <person name="Saski C."/>
            <person name="Jenkins J."/>
            <person name="Podicheti R."/>
            <person name="Zhao M."/>
            <person name="Scheffler B.E."/>
            <person name="Stack J.C."/>
            <person name="Feltus F.A."/>
            <person name="Mustiga G.M."/>
            <person name="Amores F."/>
            <person name="Phillips W."/>
            <person name="Marelli J.P."/>
            <person name="May G.D."/>
            <person name="Shapiro H."/>
            <person name="Ma J."/>
            <person name="Bustamante C.D."/>
            <person name="Schnell R.J."/>
            <person name="Main D."/>
            <person name="Gilbert D."/>
            <person name="Parida L."/>
            <person name="Kuhn D.N."/>
        </authorList>
    </citation>
    <scope>NUCLEOTIDE SEQUENCE [LARGE SCALE GENOMIC DNA]</scope>
    <source>
        <strain evidence="13">cv. Matina 1-6</strain>
    </source>
</reference>
<dbReference type="FunCoup" id="A0A061E9L0">
    <property type="interactions" value="1187"/>
</dbReference>
<dbReference type="Gene3D" id="3.20.20.70">
    <property type="entry name" value="Aldolase class I"/>
    <property type="match status" value="3"/>
</dbReference>
<keyword evidence="7 9" id="KW-0326">Glycosidase</keyword>
<dbReference type="PANTHER" id="PTHR11452:SF33">
    <property type="entry name" value="ALPHA-GALACTOSIDASE 2"/>
    <property type="match status" value="1"/>
</dbReference>
<dbReference type="FunFam" id="3.20.20.70:FF:000093">
    <property type="entry name" value="Alpha-galactosidase"/>
    <property type="match status" value="1"/>
</dbReference>
<comment type="similarity">
    <text evidence="2 9">Belongs to the glycosyl hydrolase 27 family.</text>
</comment>
<dbReference type="PANTHER" id="PTHR11452">
    <property type="entry name" value="ALPHA-GALACTOSIDASE/ALPHA-N-ACETYLGALACTOSAMINIDASE"/>
    <property type="match status" value="1"/>
</dbReference>
<dbReference type="EC" id="3.2.1.22" evidence="3 9"/>
<keyword evidence="4" id="KW-0732">Signal</keyword>
<dbReference type="Gene3D" id="2.60.40.1180">
    <property type="entry name" value="Golgi alpha-mannosidase II"/>
    <property type="match status" value="1"/>
</dbReference>
<dbReference type="PROSITE" id="PS00512">
    <property type="entry name" value="ALPHA_GALACTOSIDASE"/>
    <property type="match status" value="1"/>
</dbReference>
<feature type="transmembrane region" description="Helical" evidence="10">
    <location>
        <begin position="6"/>
        <end position="28"/>
    </location>
</feature>
<evidence type="ECO:0000256" key="3">
    <source>
        <dbReference type="ARBA" id="ARBA00012755"/>
    </source>
</evidence>
<evidence type="ECO:0000256" key="2">
    <source>
        <dbReference type="ARBA" id="ARBA00009743"/>
    </source>
</evidence>
<evidence type="ECO:0000256" key="8">
    <source>
        <dbReference type="ARBA" id="ARBA00056259"/>
    </source>
</evidence>
<dbReference type="SUPFAM" id="SSF51011">
    <property type="entry name" value="Glycosyl hydrolase domain"/>
    <property type="match status" value="1"/>
</dbReference>
<evidence type="ECO:0000256" key="10">
    <source>
        <dbReference type="SAM" id="Phobius"/>
    </source>
</evidence>
<evidence type="ECO:0000259" key="11">
    <source>
        <dbReference type="Pfam" id="PF17801"/>
    </source>
</evidence>
<evidence type="ECO:0000256" key="1">
    <source>
        <dbReference type="ARBA" id="ARBA00001255"/>
    </source>
</evidence>
<dbReference type="PRINTS" id="PR00740">
    <property type="entry name" value="GLHYDRLASE27"/>
</dbReference>
<dbReference type="STRING" id="3641.A0A061E9L0"/>
<keyword evidence="13" id="KW-1185">Reference proteome</keyword>
<comment type="catalytic activity">
    <reaction evidence="1 9">
        <text>Hydrolysis of terminal, non-reducing alpha-D-galactose residues in alpha-D-galactosides, including galactose oligosaccharides, galactomannans and galactolipids.</text>
        <dbReference type="EC" id="3.2.1.22"/>
    </reaction>
</comment>
<evidence type="ECO:0000256" key="7">
    <source>
        <dbReference type="ARBA" id="ARBA00023295"/>
    </source>
</evidence>
<dbReference type="Gramene" id="EOX98978">
    <property type="protein sequence ID" value="EOX98978"/>
    <property type="gene ID" value="TCM_007627"/>
</dbReference>
<evidence type="ECO:0000256" key="4">
    <source>
        <dbReference type="ARBA" id="ARBA00022729"/>
    </source>
</evidence>
<feature type="domain" description="Alpha galactosidase C-terminal" evidence="11">
    <location>
        <begin position="337"/>
        <end position="413"/>
    </location>
</feature>
<dbReference type="GO" id="GO:0005975">
    <property type="term" value="P:carbohydrate metabolic process"/>
    <property type="evidence" value="ECO:0007669"/>
    <property type="project" value="InterPro"/>
</dbReference>
<dbReference type="InterPro" id="IPR041233">
    <property type="entry name" value="Melibiase_C"/>
</dbReference>
<dbReference type="InterPro" id="IPR002241">
    <property type="entry name" value="Glyco_hydro_27"/>
</dbReference>
<dbReference type="GO" id="GO:0009505">
    <property type="term" value="C:plant-type cell wall"/>
    <property type="evidence" value="ECO:0000318"/>
    <property type="project" value="GO_Central"/>
</dbReference>
<evidence type="ECO:0000256" key="5">
    <source>
        <dbReference type="ARBA" id="ARBA00022801"/>
    </source>
</evidence>
<dbReference type="InterPro" id="IPR017853">
    <property type="entry name" value="GH"/>
</dbReference>
<dbReference type="FunFam" id="2.60.40.1180:FF:000008">
    <property type="entry name" value="Alpha-galactosidase"/>
    <property type="match status" value="1"/>
</dbReference>
<keyword evidence="5 9" id="KW-0378">Hydrolase</keyword>
<dbReference type="Proteomes" id="UP000026915">
    <property type="component" value="Chromosome 2"/>
</dbReference>
<keyword evidence="10" id="KW-0812">Transmembrane</keyword>
<dbReference type="SUPFAM" id="SSF51445">
    <property type="entry name" value="(Trans)glycosidases"/>
    <property type="match status" value="2"/>
</dbReference>
<name>A0A061E9L0_THECC</name>
<dbReference type="OMA" id="KEIFWRR"/>
<dbReference type="Pfam" id="PF16499">
    <property type="entry name" value="Melibiase_2"/>
    <property type="match status" value="3"/>
</dbReference>
<dbReference type="EMBL" id="CM001880">
    <property type="protein sequence ID" value="EOX98978.1"/>
    <property type="molecule type" value="Genomic_DNA"/>
</dbReference>
<keyword evidence="10" id="KW-0472">Membrane</keyword>
<accession>A0A061E9L0</accession>
<evidence type="ECO:0000256" key="9">
    <source>
        <dbReference type="RuleBase" id="RU361168"/>
    </source>
</evidence>
<evidence type="ECO:0000256" key="6">
    <source>
        <dbReference type="ARBA" id="ARBA00023157"/>
    </source>
</evidence>
<evidence type="ECO:0000313" key="12">
    <source>
        <dbReference type="EMBL" id="EOX98978.1"/>
    </source>
</evidence>
<dbReference type="InParanoid" id="A0A061E9L0"/>
<organism evidence="12 13">
    <name type="scientific">Theobroma cacao</name>
    <name type="common">Cacao</name>
    <name type="synonym">Cocoa</name>
    <dbReference type="NCBI Taxonomy" id="3641"/>
    <lineage>
        <taxon>Eukaryota</taxon>
        <taxon>Viridiplantae</taxon>
        <taxon>Streptophyta</taxon>
        <taxon>Embryophyta</taxon>
        <taxon>Tracheophyta</taxon>
        <taxon>Spermatophyta</taxon>
        <taxon>Magnoliopsida</taxon>
        <taxon>eudicotyledons</taxon>
        <taxon>Gunneridae</taxon>
        <taxon>Pentapetalae</taxon>
        <taxon>rosids</taxon>
        <taxon>malvids</taxon>
        <taxon>Malvales</taxon>
        <taxon>Malvaceae</taxon>
        <taxon>Byttnerioideae</taxon>
        <taxon>Theobroma</taxon>
    </lineage>
</organism>